<dbReference type="PROSITE" id="PS00237">
    <property type="entry name" value="G_PROTEIN_RECEP_F1_1"/>
    <property type="match status" value="1"/>
</dbReference>
<feature type="domain" description="G-protein coupled receptors family 1 profile" evidence="13">
    <location>
        <begin position="101"/>
        <end position="465"/>
    </location>
</feature>
<dbReference type="GO" id="GO:0004993">
    <property type="term" value="F:G protein-coupled serotonin receptor activity"/>
    <property type="evidence" value="ECO:0007669"/>
    <property type="project" value="UniProtKB-ARBA"/>
</dbReference>
<keyword evidence="14" id="KW-1185">Reference proteome</keyword>
<accession>A0AAF3E9Q2</accession>
<feature type="transmembrane region" description="Helical" evidence="12">
    <location>
        <begin position="244"/>
        <end position="269"/>
    </location>
</feature>
<dbReference type="SMART" id="SM01381">
    <property type="entry name" value="7TM_GPCR_Srsx"/>
    <property type="match status" value="1"/>
</dbReference>
<evidence type="ECO:0000256" key="3">
    <source>
        <dbReference type="ARBA" id="ARBA00022692"/>
    </source>
</evidence>
<dbReference type="PROSITE" id="PS50262">
    <property type="entry name" value="G_PROTEIN_RECEP_F1_2"/>
    <property type="match status" value="1"/>
</dbReference>
<evidence type="ECO:0000256" key="1">
    <source>
        <dbReference type="ARBA" id="ARBA00004651"/>
    </source>
</evidence>
<name>A0AAF3E9Q2_9BILA</name>
<feature type="transmembrane region" description="Helical" evidence="12">
    <location>
        <begin position="414"/>
        <end position="437"/>
    </location>
</feature>
<feature type="transmembrane region" description="Helical" evidence="12">
    <location>
        <begin position="160"/>
        <end position="181"/>
    </location>
</feature>
<keyword evidence="4 12" id="KW-1133">Transmembrane helix</keyword>
<evidence type="ECO:0000256" key="5">
    <source>
        <dbReference type="ARBA" id="ARBA00023040"/>
    </source>
</evidence>
<evidence type="ECO:0000256" key="8">
    <source>
        <dbReference type="ARBA" id="ARBA00023170"/>
    </source>
</evidence>
<evidence type="ECO:0000256" key="4">
    <source>
        <dbReference type="ARBA" id="ARBA00022989"/>
    </source>
</evidence>
<keyword evidence="3 10" id="KW-0812">Transmembrane</keyword>
<keyword evidence="6 12" id="KW-0472">Membrane</keyword>
<feature type="transmembrane region" description="Helical" evidence="12">
    <location>
        <begin position="84"/>
        <end position="110"/>
    </location>
</feature>
<dbReference type="Gene3D" id="1.20.1070.10">
    <property type="entry name" value="Rhodopsin 7-helix transmembrane proteins"/>
    <property type="match status" value="2"/>
</dbReference>
<keyword evidence="5 10" id="KW-0297">G-protein coupled receptor</keyword>
<evidence type="ECO:0000256" key="6">
    <source>
        <dbReference type="ARBA" id="ARBA00023136"/>
    </source>
</evidence>
<feature type="region of interest" description="Disordered" evidence="11">
    <location>
        <begin position="336"/>
        <end position="359"/>
    </location>
</feature>
<keyword evidence="2" id="KW-1003">Cell membrane</keyword>
<evidence type="ECO:0000256" key="12">
    <source>
        <dbReference type="SAM" id="Phobius"/>
    </source>
</evidence>
<comment type="similarity">
    <text evidence="10">Belongs to the G-protein coupled receptor 1 family.</text>
</comment>
<dbReference type="GO" id="GO:0043410">
    <property type="term" value="P:positive regulation of MAPK cascade"/>
    <property type="evidence" value="ECO:0007669"/>
    <property type="project" value="TreeGrafter"/>
</dbReference>
<dbReference type="InterPro" id="IPR000276">
    <property type="entry name" value="GPCR_Rhodpsn"/>
</dbReference>
<dbReference type="WBParaSite" id="MBELARI_LOCUS10649">
    <property type="protein sequence ID" value="MBELARI_LOCUS10649"/>
    <property type="gene ID" value="MBELARI_LOCUS10649"/>
</dbReference>
<dbReference type="Pfam" id="PF00001">
    <property type="entry name" value="7tm_1"/>
    <property type="match status" value="1"/>
</dbReference>
<evidence type="ECO:0000313" key="15">
    <source>
        <dbReference type="WBParaSite" id="MBELARI_LOCUS10649"/>
    </source>
</evidence>
<evidence type="ECO:0000256" key="7">
    <source>
        <dbReference type="ARBA" id="ARBA00023157"/>
    </source>
</evidence>
<evidence type="ECO:0000259" key="13">
    <source>
        <dbReference type="PROSITE" id="PS50262"/>
    </source>
</evidence>
<reference evidence="15" key="1">
    <citation type="submission" date="2024-02" db="UniProtKB">
        <authorList>
            <consortium name="WormBaseParasite"/>
        </authorList>
    </citation>
    <scope>IDENTIFICATION</scope>
</reference>
<proteinExistence type="inferred from homology"/>
<dbReference type="PANTHER" id="PTHR24248:SF199">
    <property type="entry name" value="IP13425P-RELATED"/>
    <property type="match status" value="1"/>
</dbReference>
<organism evidence="14 15">
    <name type="scientific">Mesorhabditis belari</name>
    <dbReference type="NCBI Taxonomy" id="2138241"/>
    <lineage>
        <taxon>Eukaryota</taxon>
        <taxon>Metazoa</taxon>
        <taxon>Ecdysozoa</taxon>
        <taxon>Nematoda</taxon>
        <taxon>Chromadorea</taxon>
        <taxon>Rhabditida</taxon>
        <taxon>Rhabditina</taxon>
        <taxon>Rhabditomorpha</taxon>
        <taxon>Rhabditoidea</taxon>
        <taxon>Rhabditidae</taxon>
        <taxon>Mesorhabditinae</taxon>
        <taxon>Mesorhabditis</taxon>
    </lineage>
</organism>
<comment type="subcellular location">
    <subcellularLocation>
        <location evidence="1">Cell membrane</location>
        <topology evidence="1">Multi-pass membrane protein</topology>
    </subcellularLocation>
</comment>
<feature type="transmembrane region" description="Helical" evidence="12">
    <location>
        <begin position="122"/>
        <end position="145"/>
    </location>
</feature>
<evidence type="ECO:0000256" key="10">
    <source>
        <dbReference type="RuleBase" id="RU000688"/>
    </source>
</evidence>
<keyword evidence="7" id="KW-1015">Disulfide bond</keyword>
<protein>
    <submittedName>
        <fullName evidence="15">G-protein coupled receptors family 1 profile domain-containing protein</fullName>
    </submittedName>
</protein>
<dbReference type="SUPFAM" id="SSF81321">
    <property type="entry name" value="Family A G protein-coupled receptor-like"/>
    <property type="match status" value="1"/>
</dbReference>
<dbReference type="PRINTS" id="PR00237">
    <property type="entry name" value="GPCRRHODOPSN"/>
</dbReference>
<evidence type="ECO:0000256" key="11">
    <source>
        <dbReference type="SAM" id="MobiDB-lite"/>
    </source>
</evidence>
<dbReference type="Proteomes" id="UP000887575">
    <property type="component" value="Unassembled WGS sequence"/>
</dbReference>
<dbReference type="GO" id="GO:0005886">
    <property type="term" value="C:plasma membrane"/>
    <property type="evidence" value="ECO:0007669"/>
    <property type="project" value="UniProtKB-SubCell"/>
</dbReference>
<evidence type="ECO:0000313" key="14">
    <source>
        <dbReference type="Proteomes" id="UP000887575"/>
    </source>
</evidence>
<dbReference type="InterPro" id="IPR017452">
    <property type="entry name" value="GPCR_Rhodpsn_7TM"/>
</dbReference>
<sequence length="489" mass="54741">MGVLSAWLRISYYSYRVVLESSPSHSPTSPSFEHSEDLGCCDMWSTSESSNASLFIPTTSTQSADPAVTILAGLPPEPRPLLELVSISAILIVLILACVIGNLFVILAIVFERDLRGRPQYYLIFSLAVADLIVGVIVTPLGAWFTVTGEWRLGVTLCDFWISVDVLVCTASILHLVAIALDRYWSVTDICYVQNRTPRRIFSMLGAIWTLSLLISLAPIAGWKDEGFKDRVELQHVCLISQQISYQVFSTATAFYIPLCAIICVYWKIMRAAKRRFKRERDRRTINKPIGNNIDDKNAPLILKKNKKIPLPPAVLIKDENGSSLSTKNGKHVKVKACPEKSSESTVSEEERTCTQQVDSQETKLDSVVTVSANGAARSVRTSGNSLGAIMPKRKKRPKESAETKRERKAWRTLGIITGSFVACWTPFFLVSLYRPICQCHVPALVESLTLWLGYLNSALNPIIYTVFSQDFRAAFKRILKKMCFIREY</sequence>
<evidence type="ECO:0000256" key="9">
    <source>
        <dbReference type="ARBA" id="ARBA00023224"/>
    </source>
</evidence>
<dbReference type="PANTHER" id="PTHR24248">
    <property type="entry name" value="ADRENERGIC RECEPTOR-RELATED G-PROTEIN COUPLED RECEPTOR"/>
    <property type="match status" value="1"/>
</dbReference>
<feature type="compositionally biased region" description="Basic and acidic residues" evidence="11">
    <location>
        <begin position="337"/>
        <end position="353"/>
    </location>
</feature>
<feature type="transmembrane region" description="Helical" evidence="12">
    <location>
        <begin position="449"/>
        <end position="468"/>
    </location>
</feature>
<feature type="transmembrane region" description="Helical" evidence="12">
    <location>
        <begin position="201"/>
        <end position="224"/>
    </location>
</feature>
<keyword evidence="9 10" id="KW-0807">Transducer</keyword>
<dbReference type="FunFam" id="1.20.1070.10:FF:000299">
    <property type="entry name" value="5-hydroxytryptamine receptor 2B"/>
    <property type="match status" value="1"/>
</dbReference>
<dbReference type="GO" id="GO:0071880">
    <property type="term" value="P:adenylate cyclase-activating adrenergic receptor signaling pathway"/>
    <property type="evidence" value="ECO:0007669"/>
    <property type="project" value="TreeGrafter"/>
</dbReference>
<dbReference type="CDD" id="cd15331">
    <property type="entry name" value="7tmA_5-HT1A_invertebrates"/>
    <property type="match status" value="1"/>
</dbReference>
<keyword evidence="8 10" id="KW-0675">Receptor</keyword>
<dbReference type="AlphaFoldDB" id="A0AAF3E9Q2"/>
<evidence type="ECO:0000256" key="2">
    <source>
        <dbReference type="ARBA" id="ARBA00022475"/>
    </source>
</evidence>